<evidence type="ECO:0000313" key="1">
    <source>
        <dbReference type="EMBL" id="AZQ76613.1"/>
    </source>
</evidence>
<organism evidence="1 2">
    <name type="scientific">Flaviflexus ciconiae</name>
    <dbReference type="NCBI Taxonomy" id="2496867"/>
    <lineage>
        <taxon>Bacteria</taxon>
        <taxon>Bacillati</taxon>
        <taxon>Actinomycetota</taxon>
        <taxon>Actinomycetes</taxon>
        <taxon>Actinomycetales</taxon>
        <taxon>Actinomycetaceae</taxon>
        <taxon>Flaviflexus</taxon>
    </lineage>
</organism>
<keyword evidence="2" id="KW-1185">Reference proteome</keyword>
<reference evidence="1 2" key="1">
    <citation type="submission" date="2018-12" db="EMBL/GenBank/DDBJ databases">
        <title>Complete genome sequence of Flaviflexus sp. H23T48.</title>
        <authorList>
            <person name="Bae J.-W."/>
            <person name="Lee J.-Y."/>
        </authorList>
    </citation>
    <scope>NUCLEOTIDE SEQUENCE [LARGE SCALE GENOMIC DNA]</scope>
    <source>
        <strain evidence="1 2">H23T48</strain>
    </source>
</reference>
<evidence type="ECO:0000313" key="2">
    <source>
        <dbReference type="Proteomes" id="UP000280344"/>
    </source>
</evidence>
<accession>A0A3Q9G3A9</accession>
<gene>
    <name evidence="1" type="ORF">EJ997_03880</name>
</gene>
<dbReference type="OrthoDB" id="4700192at2"/>
<sequence length="203" mass="22680">MLPPLARIIATSPDFTWWWEGARSHRVTAKDIGTSPFDDLTEQSHWSNQPRSAQTIQTTPGPIESLESTMAVCFDNDTAYAGDNRTLPLAKNDPCGQGLRITSPSDWQDLLSVAHTVVTDDGRLHDWSDMLGTQRKWVTPDWQTISQSFDWIELTLGGFLMTSYRTIEFDGSMSAVIGWTPGATIFFNGDPDEYLGWASMSSR</sequence>
<dbReference type="AlphaFoldDB" id="A0A3Q9G3A9"/>
<dbReference type="RefSeq" id="WP_126703421.1">
    <property type="nucleotide sequence ID" value="NZ_CP034593.1"/>
</dbReference>
<proteinExistence type="predicted"/>
<dbReference type="KEGG" id="flh:EJ997_03880"/>
<dbReference type="EMBL" id="CP034593">
    <property type="protein sequence ID" value="AZQ76613.1"/>
    <property type="molecule type" value="Genomic_DNA"/>
</dbReference>
<name>A0A3Q9G3A9_9ACTO</name>
<protein>
    <submittedName>
        <fullName evidence="1">Uncharacterized protein</fullName>
    </submittedName>
</protein>
<dbReference type="Proteomes" id="UP000280344">
    <property type="component" value="Chromosome"/>
</dbReference>